<dbReference type="InterPro" id="IPR024607">
    <property type="entry name" value="Sulfatase_CS"/>
</dbReference>
<dbReference type="Pfam" id="PF00884">
    <property type="entry name" value="Sulfatase"/>
    <property type="match status" value="1"/>
</dbReference>
<dbReference type="PANTHER" id="PTHR42693:SF33">
    <property type="entry name" value="ARYLSULFATASE"/>
    <property type="match status" value="1"/>
</dbReference>
<dbReference type="InterPro" id="IPR013784">
    <property type="entry name" value="Carb-bd-like_fold"/>
</dbReference>
<dbReference type="InterPro" id="IPR050738">
    <property type="entry name" value="Sulfatase"/>
</dbReference>
<evidence type="ECO:0000256" key="1">
    <source>
        <dbReference type="ARBA" id="ARBA00008779"/>
    </source>
</evidence>
<comment type="similarity">
    <text evidence="1">Belongs to the sulfatase family.</text>
</comment>
<feature type="domain" description="Sulfatase N-terminal" evidence="6">
    <location>
        <begin position="135"/>
        <end position="443"/>
    </location>
</feature>
<dbReference type="PANTHER" id="PTHR42693">
    <property type="entry name" value="ARYLSULFATASE FAMILY MEMBER"/>
    <property type="match status" value="1"/>
</dbReference>
<evidence type="ECO:0000259" key="6">
    <source>
        <dbReference type="Pfam" id="PF00884"/>
    </source>
</evidence>
<dbReference type="InterPro" id="IPR017850">
    <property type="entry name" value="Alkaline_phosphatase_core_sf"/>
</dbReference>
<dbReference type="RefSeq" id="WP_339586313.1">
    <property type="nucleotide sequence ID" value="NZ_JBBHJZ010000001.1"/>
</dbReference>
<dbReference type="InterPro" id="IPR000917">
    <property type="entry name" value="Sulfatase_N"/>
</dbReference>
<sequence length="558" mass="59466">MLLAGAALALAGVAGQAGAGEIVGAVTGPDGKPVSGAKVMVEDLQRGNVTGKDGRFRIAAVPGGPIRVSITATGLASDFSTVDVPAEATAQLVVTLRKNDLIRRSAALVAEPQPEHLAQKAAYLAGLRKPKGKVPNIVLILFDDLGYGDLSSFGNRLIKTPNIDGLAARGMKLTASYASSPVCSPSRAGLLTGRYPLRSGLATHVLMPTGSNEAAYRRSRGLTNALPADEILLPEVLQRAGYRTGLFGKWHLGDTPGHLPTDMGFTEFFGLLYPNDTEPTDLWRGTKIETPAARFDQATITEKTADETIAFIDRSAGKPFFAFASFTAPHRPHFANPRHMGLSEGGLYGDVVEDLDDNVGRILTALRERRLDDDTIVIVTSDNGGDFLASVGDLRGRKGDTFEGGMRVPAFVVWPGLTKPGSVSDEMTMNIDLLPSILSALGIPLPKDRVIDGKDIAPILTGAKSPHDHLYYTASWAGRIEAVRDAGFKLRDPVSDDDLIARQRATGGQGGLYNLAADNESHDVTTRHPAERRELQGALDTMRKAVAGNPRGWLGKDR</sequence>
<accession>A0ABU8RUL6</accession>
<keyword evidence="2" id="KW-0479">Metal-binding</keyword>
<reference evidence="7 8" key="1">
    <citation type="submission" date="2024-03" db="EMBL/GenBank/DDBJ databases">
        <authorList>
            <person name="Jo J.-H."/>
        </authorList>
    </citation>
    <scope>NUCLEOTIDE SEQUENCE [LARGE SCALE GENOMIC DNA]</scope>
    <source>
        <strain evidence="7 8">PS1R-30</strain>
    </source>
</reference>
<organism evidence="7 8">
    <name type="scientific">Novosphingobium anseongense</name>
    <dbReference type="NCBI Taxonomy" id="3133436"/>
    <lineage>
        <taxon>Bacteria</taxon>
        <taxon>Pseudomonadati</taxon>
        <taxon>Pseudomonadota</taxon>
        <taxon>Alphaproteobacteria</taxon>
        <taxon>Sphingomonadales</taxon>
        <taxon>Sphingomonadaceae</taxon>
        <taxon>Novosphingobium</taxon>
    </lineage>
</organism>
<protein>
    <submittedName>
        <fullName evidence="7">Sulfatase-like hydrolase/transferase</fullName>
    </submittedName>
</protein>
<evidence type="ECO:0000313" key="8">
    <source>
        <dbReference type="Proteomes" id="UP001361239"/>
    </source>
</evidence>
<evidence type="ECO:0000256" key="4">
    <source>
        <dbReference type="ARBA" id="ARBA00022837"/>
    </source>
</evidence>
<dbReference type="EMBL" id="JBBHJZ010000001">
    <property type="protein sequence ID" value="MEJ5976401.1"/>
    <property type="molecule type" value="Genomic_DNA"/>
</dbReference>
<keyword evidence="8" id="KW-1185">Reference proteome</keyword>
<dbReference type="Pfam" id="PF13620">
    <property type="entry name" value="CarboxypepD_reg"/>
    <property type="match status" value="1"/>
</dbReference>
<dbReference type="PROSITE" id="PS00523">
    <property type="entry name" value="SULFATASE_1"/>
    <property type="match status" value="1"/>
</dbReference>
<feature type="chain" id="PRO_5046669916" evidence="5">
    <location>
        <begin position="20"/>
        <end position="558"/>
    </location>
</feature>
<evidence type="ECO:0000256" key="3">
    <source>
        <dbReference type="ARBA" id="ARBA00022801"/>
    </source>
</evidence>
<dbReference type="SUPFAM" id="SSF53649">
    <property type="entry name" value="Alkaline phosphatase-like"/>
    <property type="match status" value="1"/>
</dbReference>
<keyword evidence="4" id="KW-0106">Calcium</keyword>
<keyword evidence="5" id="KW-0732">Signal</keyword>
<dbReference type="Gene3D" id="2.60.40.1120">
    <property type="entry name" value="Carboxypeptidase-like, regulatory domain"/>
    <property type="match status" value="1"/>
</dbReference>
<evidence type="ECO:0000256" key="2">
    <source>
        <dbReference type="ARBA" id="ARBA00022723"/>
    </source>
</evidence>
<evidence type="ECO:0000313" key="7">
    <source>
        <dbReference type="EMBL" id="MEJ5976401.1"/>
    </source>
</evidence>
<dbReference type="Proteomes" id="UP001361239">
    <property type="component" value="Unassembled WGS sequence"/>
</dbReference>
<dbReference type="Gene3D" id="3.40.720.10">
    <property type="entry name" value="Alkaline Phosphatase, subunit A"/>
    <property type="match status" value="1"/>
</dbReference>
<name>A0ABU8RUL6_9SPHN</name>
<keyword evidence="3" id="KW-0378">Hydrolase</keyword>
<comment type="caution">
    <text evidence="7">The sequence shown here is derived from an EMBL/GenBank/DDBJ whole genome shotgun (WGS) entry which is preliminary data.</text>
</comment>
<feature type="signal peptide" evidence="5">
    <location>
        <begin position="1"/>
        <end position="19"/>
    </location>
</feature>
<proteinExistence type="inferred from homology"/>
<gene>
    <name evidence="7" type="ORF">WG901_07135</name>
</gene>
<evidence type="ECO:0000256" key="5">
    <source>
        <dbReference type="SAM" id="SignalP"/>
    </source>
</evidence>
<dbReference type="SUPFAM" id="SSF49452">
    <property type="entry name" value="Starch-binding domain-like"/>
    <property type="match status" value="1"/>
</dbReference>